<accession>F9UJ23</accession>
<evidence type="ECO:0000256" key="1">
    <source>
        <dbReference type="SAM" id="MobiDB-lite"/>
    </source>
</evidence>
<gene>
    <name evidence="2" type="ORF">ThimaDRAFT_4926</name>
</gene>
<feature type="non-terminal residue" evidence="2">
    <location>
        <position position="1"/>
    </location>
</feature>
<evidence type="ECO:0000313" key="2">
    <source>
        <dbReference type="EMBL" id="EGV15794.1"/>
    </source>
</evidence>
<organism evidence="2 3">
    <name type="scientific">Thiocapsa marina 5811</name>
    <dbReference type="NCBI Taxonomy" id="768671"/>
    <lineage>
        <taxon>Bacteria</taxon>
        <taxon>Pseudomonadati</taxon>
        <taxon>Pseudomonadota</taxon>
        <taxon>Gammaproteobacteria</taxon>
        <taxon>Chromatiales</taxon>
        <taxon>Chromatiaceae</taxon>
        <taxon>Thiocapsa</taxon>
    </lineage>
</organism>
<feature type="region of interest" description="Disordered" evidence="1">
    <location>
        <begin position="29"/>
        <end position="49"/>
    </location>
</feature>
<proteinExistence type="predicted"/>
<keyword evidence="3" id="KW-1185">Reference proteome</keyword>
<feature type="compositionally biased region" description="Basic and acidic residues" evidence="1">
    <location>
        <begin position="40"/>
        <end position="49"/>
    </location>
</feature>
<name>F9UJ23_9GAMM</name>
<sequence>DLRSWGHIITHCSEIENVVSVQALVKNASPEGNRPGTGISDRRGLGRAAAADRHLTKTVGRGGESNAVGPIRGSGTIKARCKKGGRFIDPDKQVGARTAGRLRAEPYLDFARSSRTQSRPTGTIAHAVPGRDVWVVKNASLEGNRPGTGISDRRRLGRAAAADRHLTKTVGRGGES</sequence>
<reference evidence="2 3" key="1">
    <citation type="submission" date="2011-06" db="EMBL/GenBank/DDBJ databases">
        <title>The draft genome of Thiocapsa marina 5811.</title>
        <authorList>
            <consortium name="US DOE Joint Genome Institute (JGI-PGF)"/>
            <person name="Lucas S."/>
            <person name="Han J."/>
            <person name="Cheng J.-F."/>
            <person name="Goodwin L."/>
            <person name="Pitluck S."/>
            <person name="Peters L."/>
            <person name="Land M.L."/>
            <person name="Hauser L."/>
            <person name="Vogl K."/>
            <person name="Liu Z."/>
            <person name="Imhoff J."/>
            <person name="Thiel V."/>
            <person name="Frigaard N.-U."/>
            <person name="Bryant D."/>
            <person name="Woyke T.J."/>
        </authorList>
    </citation>
    <scope>NUCLEOTIDE SEQUENCE [LARGE SCALE GENOMIC DNA]</scope>
    <source>
        <strain evidence="2 3">5811</strain>
    </source>
</reference>
<dbReference type="EMBL" id="AFWV01000062">
    <property type="protein sequence ID" value="EGV15794.1"/>
    <property type="molecule type" value="Genomic_DNA"/>
</dbReference>
<evidence type="ECO:0000313" key="3">
    <source>
        <dbReference type="Proteomes" id="UP000005459"/>
    </source>
</evidence>
<dbReference type="Proteomes" id="UP000005459">
    <property type="component" value="Unassembled WGS sequence"/>
</dbReference>
<dbReference type="AlphaFoldDB" id="F9UJ23"/>
<protein>
    <submittedName>
        <fullName evidence="2">Uncharacterized protein</fullName>
    </submittedName>
</protein>
<feature type="non-terminal residue" evidence="2">
    <location>
        <position position="176"/>
    </location>
</feature>